<accession>A0ABV0B7B9</accession>
<protein>
    <submittedName>
        <fullName evidence="3">Alpha/beta hydrolase</fullName>
    </submittedName>
</protein>
<name>A0ABV0B7B9_9SPHN</name>
<dbReference type="SUPFAM" id="SSF53474">
    <property type="entry name" value="alpha/beta-Hydrolases"/>
    <property type="match status" value="1"/>
</dbReference>
<dbReference type="EMBL" id="JBDIZK010000004">
    <property type="protein sequence ID" value="MEN3747060.1"/>
    <property type="molecule type" value="Genomic_DNA"/>
</dbReference>
<dbReference type="PANTHER" id="PTHR48081:SF6">
    <property type="entry name" value="PEPTIDASE S9 PROLYL OLIGOPEPTIDASE CATALYTIC DOMAIN-CONTAINING PROTEIN"/>
    <property type="match status" value="1"/>
</dbReference>
<evidence type="ECO:0000313" key="3">
    <source>
        <dbReference type="EMBL" id="MEN3747060.1"/>
    </source>
</evidence>
<keyword evidence="4" id="KW-1185">Reference proteome</keyword>
<feature type="domain" description="BD-FAE-like" evidence="2">
    <location>
        <begin position="78"/>
        <end position="265"/>
    </location>
</feature>
<evidence type="ECO:0000313" key="4">
    <source>
        <dbReference type="Proteomes" id="UP001427805"/>
    </source>
</evidence>
<gene>
    <name evidence="3" type="ORF">TPR58_07770</name>
</gene>
<keyword evidence="1 3" id="KW-0378">Hydrolase</keyword>
<reference evidence="3 4" key="1">
    <citation type="submission" date="2024-05" db="EMBL/GenBank/DDBJ databases">
        <title>Sphingomonas sp. HF-S3 16S ribosomal RNA gene Genome sequencing and assembly.</title>
        <authorList>
            <person name="Lee H."/>
        </authorList>
    </citation>
    <scope>NUCLEOTIDE SEQUENCE [LARGE SCALE GENOMIC DNA]</scope>
    <source>
        <strain evidence="3 4">HF-S3</strain>
    </source>
</reference>
<comment type="caution">
    <text evidence="3">The sequence shown here is derived from an EMBL/GenBank/DDBJ whole genome shotgun (WGS) entry which is preliminary data.</text>
</comment>
<organism evidence="3 4">
    <name type="scientific">Sphingomonas rustica</name>
    <dbReference type="NCBI Taxonomy" id="3103142"/>
    <lineage>
        <taxon>Bacteria</taxon>
        <taxon>Pseudomonadati</taxon>
        <taxon>Pseudomonadota</taxon>
        <taxon>Alphaproteobacteria</taxon>
        <taxon>Sphingomonadales</taxon>
        <taxon>Sphingomonadaceae</taxon>
        <taxon>Sphingomonas</taxon>
    </lineage>
</organism>
<dbReference type="InterPro" id="IPR029058">
    <property type="entry name" value="AB_hydrolase_fold"/>
</dbReference>
<dbReference type="InterPro" id="IPR050300">
    <property type="entry name" value="GDXG_lipolytic_enzyme"/>
</dbReference>
<evidence type="ECO:0000256" key="1">
    <source>
        <dbReference type="ARBA" id="ARBA00022801"/>
    </source>
</evidence>
<dbReference type="GO" id="GO:0016787">
    <property type="term" value="F:hydrolase activity"/>
    <property type="evidence" value="ECO:0007669"/>
    <property type="project" value="UniProtKB-KW"/>
</dbReference>
<dbReference type="PANTHER" id="PTHR48081">
    <property type="entry name" value="AB HYDROLASE SUPERFAMILY PROTEIN C4A8.06C"/>
    <property type="match status" value="1"/>
</dbReference>
<dbReference type="Proteomes" id="UP001427805">
    <property type="component" value="Unassembled WGS sequence"/>
</dbReference>
<evidence type="ECO:0000259" key="2">
    <source>
        <dbReference type="Pfam" id="PF20434"/>
    </source>
</evidence>
<proteinExistence type="predicted"/>
<dbReference type="InterPro" id="IPR049492">
    <property type="entry name" value="BD-FAE-like_dom"/>
</dbReference>
<sequence length="316" mass="34381">MGTLPLATPAALAVTRTQDPADERLMLWPDRPPGAPDRLPEVRIEQKSQDPAVPVRWLSGIDRPWLSVRRPARPNGAAVIVMPGGGYGFLSWDREGEEQARWLTDRGMTVFILAYRLPGEGWRDRAHVPLADAQRAIRRVRGTAGRFGIDPGRVAVLGFSAGGHLAASLATRHDEPVYRPVDAQDRLSARPDAAGLIYPVVSMAAPFTHRGSREALLGEAASQVDRLAASVETRVTESTPPCFLLHAADDRVVPIANSLALYERLLAAGRPAEFHGYDKGGHGFALRLPDALPASRWPDLFAAFLERWIGALPAAR</sequence>
<dbReference type="Gene3D" id="3.40.50.1820">
    <property type="entry name" value="alpha/beta hydrolase"/>
    <property type="match status" value="1"/>
</dbReference>
<dbReference type="Pfam" id="PF20434">
    <property type="entry name" value="BD-FAE"/>
    <property type="match status" value="1"/>
</dbReference>